<evidence type="ECO:0000313" key="3">
    <source>
        <dbReference type="EMBL" id="UWM55426.1"/>
    </source>
</evidence>
<dbReference type="InterPro" id="IPR055946">
    <property type="entry name" value="DUF7524"/>
</dbReference>
<keyword evidence="2" id="KW-1133">Transmembrane helix</keyword>
<feature type="transmembrane region" description="Helical" evidence="2">
    <location>
        <begin position="139"/>
        <end position="163"/>
    </location>
</feature>
<dbReference type="GeneID" id="74941531"/>
<name>A0A9E7U912_9EURY</name>
<dbReference type="Proteomes" id="UP001057580">
    <property type="component" value="Chromosome"/>
</dbReference>
<proteinExistence type="predicted"/>
<feature type="transmembrane region" description="Helical" evidence="2">
    <location>
        <begin position="169"/>
        <end position="188"/>
    </location>
</feature>
<feature type="region of interest" description="Disordered" evidence="1">
    <location>
        <begin position="108"/>
        <end position="131"/>
    </location>
</feature>
<keyword evidence="2" id="KW-0472">Membrane</keyword>
<gene>
    <name evidence="3" type="ORF">N0B31_03875</name>
</gene>
<dbReference type="AlphaFoldDB" id="A0A9E7U912"/>
<keyword evidence="2" id="KW-0812">Transmembrane</keyword>
<dbReference type="KEGG" id="ssai:N0B31_03875"/>
<dbReference type="EMBL" id="CP104003">
    <property type="protein sequence ID" value="UWM55426.1"/>
    <property type="molecule type" value="Genomic_DNA"/>
</dbReference>
<dbReference type="RefSeq" id="WP_260594526.1">
    <property type="nucleotide sequence ID" value="NZ_CP104003.1"/>
</dbReference>
<organism evidence="3 4">
    <name type="scientific">Salinirubellus salinus</name>
    <dbReference type="NCBI Taxonomy" id="1364945"/>
    <lineage>
        <taxon>Archaea</taxon>
        <taxon>Methanobacteriati</taxon>
        <taxon>Methanobacteriota</taxon>
        <taxon>Stenosarchaea group</taxon>
        <taxon>Halobacteria</taxon>
        <taxon>Halobacteriales</taxon>
        <taxon>Natronomonadaceae</taxon>
        <taxon>Salinirubellus</taxon>
    </lineage>
</organism>
<reference evidence="3" key="1">
    <citation type="submission" date="2022-09" db="EMBL/GenBank/DDBJ databases">
        <title>Diverse halophilic archaea isolated from saline environments.</title>
        <authorList>
            <person name="Cui H.-L."/>
        </authorList>
    </citation>
    <scope>NUCLEOTIDE SEQUENCE</scope>
    <source>
        <strain evidence="3">ZS-35-S2</strain>
    </source>
</reference>
<accession>A0A9E7U912</accession>
<dbReference type="Pfam" id="PF24368">
    <property type="entry name" value="DUF7524"/>
    <property type="match status" value="1"/>
</dbReference>
<evidence type="ECO:0000313" key="4">
    <source>
        <dbReference type="Proteomes" id="UP001057580"/>
    </source>
</evidence>
<evidence type="ECO:0000256" key="1">
    <source>
        <dbReference type="SAM" id="MobiDB-lite"/>
    </source>
</evidence>
<evidence type="ECO:0000256" key="2">
    <source>
        <dbReference type="SAM" id="Phobius"/>
    </source>
</evidence>
<keyword evidence="4" id="KW-1185">Reference proteome</keyword>
<sequence>MDTLAADVNRTGIQTLSVPDAFETDGSFTVELRNHGEATHVHLHLDDALSSVAELDAGNHYVEADATRPVRVSVRDGDREETVRGKLKVVTAYGSNTHWVDVTLTPTRKQPVEVDPELSKPQAKPASAGDGGTPLDRSALLSALPAVVLSAVAVVFALAAVLGPGGTDAVLAVLAVVAGALAAGYIAFQ</sequence>
<protein>
    <submittedName>
        <fullName evidence="3">Uncharacterized protein</fullName>
    </submittedName>
</protein>